<dbReference type="PANTHER" id="PTHR47326">
    <property type="entry name" value="TRANSPOSABLE ELEMENT TC3 TRANSPOSASE-LIKE PROTEIN"/>
    <property type="match status" value="1"/>
</dbReference>
<evidence type="ECO:0008006" key="4">
    <source>
        <dbReference type="Google" id="ProtNLM"/>
    </source>
</evidence>
<dbReference type="Proteomes" id="UP000663834">
    <property type="component" value="Unassembled WGS sequence"/>
</dbReference>
<dbReference type="GO" id="GO:0003676">
    <property type="term" value="F:nucleic acid binding"/>
    <property type="evidence" value="ECO:0007669"/>
    <property type="project" value="InterPro"/>
</dbReference>
<feature type="compositionally biased region" description="Polar residues" evidence="1">
    <location>
        <begin position="1"/>
        <end position="10"/>
    </location>
</feature>
<dbReference type="Gene3D" id="3.30.420.10">
    <property type="entry name" value="Ribonuclease H-like superfamily/Ribonuclease H"/>
    <property type="match status" value="1"/>
</dbReference>
<comment type="caution">
    <text evidence="2">The sequence shown here is derived from an EMBL/GenBank/DDBJ whole genome shotgun (WGS) entry which is preliminary data.</text>
</comment>
<evidence type="ECO:0000313" key="3">
    <source>
        <dbReference type="Proteomes" id="UP000663834"/>
    </source>
</evidence>
<name>A0A816DB34_9BILA</name>
<evidence type="ECO:0000256" key="1">
    <source>
        <dbReference type="SAM" id="MobiDB-lite"/>
    </source>
</evidence>
<proteinExistence type="predicted"/>
<evidence type="ECO:0000313" key="2">
    <source>
        <dbReference type="EMBL" id="CAF1630757.1"/>
    </source>
</evidence>
<dbReference type="EMBL" id="CAJNOW010014176">
    <property type="protein sequence ID" value="CAF1630757.1"/>
    <property type="molecule type" value="Genomic_DNA"/>
</dbReference>
<organism evidence="2 3">
    <name type="scientific">Rotaria magnacalcarata</name>
    <dbReference type="NCBI Taxonomy" id="392030"/>
    <lineage>
        <taxon>Eukaryota</taxon>
        <taxon>Metazoa</taxon>
        <taxon>Spiralia</taxon>
        <taxon>Gnathifera</taxon>
        <taxon>Rotifera</taxon>
        <taxon>Eurotatoria</taxon>
        <taxon>Bdelloidea</taxon>
        <taxon>Philodinida</taxon>
        <taxon>Philodinidae</taxon>
        <taxon>Rotaria</taxon>
    </lineage>
</organism>
<accession>A0A816DB34</accession>
<gene>
    <name evidence="2" type="ORF">KQP761_LOCUS26187</name>
</gene>
<dbReference type="AlphaFoldDB" id="A0A816DB34"/>
<dbReference type="InterPro" id="IPR036397">
    <property type="entry name" value="RNaseH_sf"/>
</dbReference>
<reference evidence="2" key="1">
    <citation type="submission" date="2021-02" db="EMBL/GenBank/DDBJ databases">
        <authorList>
            <person name="Nowell W R."/>
        </authorList>
    </citation>
    <scope>NUCLEOTIDE SEQUENCE</scope>
</reference>
<dbReference type="OrthoDB" id="9996331at2759"/>
<sequence length="202" mass="23276">MIDETGSINLRYSPGRPRTARTKGAINKVKKKLQENKVSSRKLALELDISRTSARRILRDDLGVSPLVIFDEGTVDHVRYIKEVLPVALKYGNHVFGNDWAFQQDGAKPHIHQLTQQWCHDNFPGFIDKDHWVPNSPDLNPLDYCIWDEFVKVINRNKVTSKPTMIQELKRAVKKFEKMLCLKVVLLGSIDCIECHKIMEII</sequence>
<dbReference type="PANTHER" id="PTHR47326:SF1">
    <property type="entry name" value="HTH PSQ-TYPE DOMAIN-CONTAINING PROTEIN"/>
    <property type="match status" value="1"/>
</dbReference>
<protein>
    <recommendedName>
        <fullName evidence="4">Transposase</fullName>
    </recommendedName>
</protein>
<feature type="region of interest" description="Disordered" evidence="1">
    <location>
        <begin position="1"/>
        <end position="20"/>
    </location>
</feature>